<dbReference type="NCBIfam" id="TIGR01571">
    <property type="entry name" value="A_thal_Cys_rich"/>
    <property type="match status" value="2"/>
</dbReference>
<evidence type="ECO:0000256" key="1">
    <source>
        <dbReference type="ARBA" id="ARBA00009024"/>
    </source>
</evidence>
<keyword evidence="4" id="KW-1185">Reference proteome</keyword>
<feature type="region of interest" description="Disordered" evidence="2">
    <location>
        <begin position="283"/>
        <end position="329"/>
    </location>
</feature>
<dbReference type="AlphaFoldDB" id="A0AAD8C5X8"/>
<proteinExistence type="inferred from homology"/>
<accession>A0AAD8C5X8</accession>
<dbReference type="PANTHER" id="PTHR15907">
    <property type="entry name" value="DUF614 FAMILY PROTEIN-RELATED"/>
    <property type="match status" value="1"/>
</dbReference>
<reference evidence="3" key="1">
    <citation type="journal article" date="2023" name="PLoS Negl. Trop. Dis.">
        <title>A genome sequence for Biomphalaria pfeifferi, the major vector snail for the human-infecting parasite Schistosoma mansoni.</title>
        <authorList>
            <person name="Bu L."/>
            <person name="Lu L."/>
            <person name="Laidemitt M.R."/>
            <person name="Zhang S.M."/>
            <person name="Mutuku M."/>
            <person name="Mkoji G."/>
            <person name="Steinauer M."/>
            <person name="Loker E.S."/>
        </authorList>
    </citation>
    <scope>NUCLEOTIDE SEQUENCE</scope>
    <source>
        <strain evidence="3">KasaAsao</strain>
    </source>
</reference>
<gene>
    <name evidence="3" type="ORF">Bpfe_004354</name>
</gene>
<evidence type="ECO:0000313" key="4">
    <source>
        <dbReference type="Proteomes" id="UP001233172"/>
    </source>
</evidence>
<feature type="compositionally biased region" description="Low complexity" evidence="2">
    <location>
        <begin position="290"/>
        <end position="315"/>
    </location>
</feature>
<organism evidence="3 4">
    <name type="scientific">Biomphalaria pfeifferi</name>
    <name type="common">Bloodfluke planorb</name>
    <name type="synonym">Freshwater snail</name>
    <dbReference type="NCBI Taxonomy" id="112525"/>
    <lineage>
        <taxon>Eukaryota</taxon>
        <taxon>Metazoa</taxon>
        <taxon>Spiralia</taxon>
        <taxon>Lophotrochozoa</taxon>
        <taxon>Mollusca</taxon>
        <taxon>Gastropoda</taxon>
        <taxon>Heterobranchia</taxon>
        <taxon>Euthyneura</taxon>
        <taxon>Panpulmonata</taxon>
        <taxon>Hygrophila</taxon>
        <taxon>Lymnaeoidea</taxon>
        <taxon>Planorbidae</taxon>
        <taxon>Biomphalaria</taxon>
    </lineage>
</organism>
<name>A0AAD8C5X8_BIOPF</name>
<dbReference type="Pfam" id="PF04749">
    <property type="entry name" value="PLAC8"/>
    <property type="match status" value="2"/>
</dbReference>
<evidence type="ECO:0000313" key="3">
    <source>
        <dbReference type="EMBL" id="KAK0066233.1"/>
    </source>
</evidence>
<protein>
    <submittedName>
        <fullName evidence="3">Placenta-specific 8 protein</fullName>
    </submittedName>
</protein>
<reference evidence="3" key="2">
    <citation type="submission" date="2023-04" db="EMBL/GenBank/DDBJ databases">
        <authorList>
            <person name="Bu L."/>
            <person name="Lu L."/>
            <person name="Laidemitt M.R."/>
            <person name="Zhang S.M."/>
            <person name="Mutuku M."/>
            <person name="Mkoji G."/>
            <person name="Steinauer M."/>
            <person name="Loker E.S."/>
        </authorList>
    </citation>
    <scope>NUCLEOTIDE SEQUENCE</scope>
    <source>
        <strain evidence="3">KasaAsao</strain>
        <tissue evidence="3">Whole Snail</tissue>
    </source>
</reference>
<feature type="compositionally biased region" description="Low complexity" evidence="2">
    <location>
        <begin position="71"/>
        <end position="96"/>
    </location>
</feature>
<feature type="compositionally biased region" description="Low complexity" evidence="2">
    <location>
        <begin position="111"/>
        <end position="120"/>
    </location>
</feature>
<evidence type="ECO:0000256" key="2">
    <source>
        <dbReference type="SAM" id="MobiDB-lite"/>
    </source>
</evidence>
<dbReference type="Proteomes" id="UP001233172">
    <property type="component" value="Unassembled WGS sequence"/>
</dbReference>
<feature type="region of interest" description="Disordered" evidence="2">
    <location>
        <begin position="56"/>
        <end position="120"/>
    </location>
</feature>
<sequence>MGGPSVLSYTCTALSLVLNECKKESNDNFLFTSALTAMADGENTQQDEVELPPIVTTQPFSTNAPPPQYPQWSGQQVASWQQSQQPQWPQQQQWPQNQPPGYPSHPMGPVNNSSMSTNNTIIITNQPGAPAGPPALRDWSSGLCDCCSDMETCCLAWCCPACLQFKVAQEIGEDCCNACCFACFSSASLFGLRVYVRSKANIQGSLCDDFNKAGVCSAMYCCVLAQIAREVKHVKKTRGYLKESNDNFLFTSALTAMADGENTQQDEVELPLIVTTQPFSTNVPQPQYPQWSGQQVASWQQSQQPQWPQQQQWPQNQPPGYPSHPMGPVNFSSMSTNNTMIITNQPGAPAGPPALRDWSSGLCDCCSDMETCCLAWCCPAYLQFKVAQEIGEDCCNACCLACFSSASLFGLRVYVRSKANIQGSLCDDFQKTGVCSAFYCCVLAQIAREVKHVKKTRGYV</sequence>
<dbReference type="EMBL" id="JASAOG010000011">
    <property type="protein sequence ID" value="KAK0066233.1"/>
    <property type="molecule type" value="Genomic_DNA"/>
</dbReference>
<comment type="similarity">
    <text evidence="1">Belongs to the cornifelin family.</text>
</comment>
<comment type="caution">
    <text evidence="3">The sequence shown here is derived from an EMBL/GenBank/DDBJ whole genome shotgun (WGS) entry which is preliminary data.</text>
</comment>
<dbReference type="InterPro" id="IPR006461">
    <property type="entry name" value="PLAC_motif_containing"/>
</dbReference>